<gene>
    <name evidence="1" type="ORF">B0H63DRAFT_57648</name>
</gene>
<dbReference type="Proteomes" id="UP001285441">
    <property type="component" value="Unassembled WGS sequence"/>
</dbReference>
<comment type="caution">
    <text evidence="1">The sequence shown here is derived from an EMBL/GenBank/DDBJ whole genome shotgun (WGS) entry which is preliminary data.</text>
</comment>
<keyword evidence="2" id="KW-1185">Reference proteome</keyword>
<evidence type="ECO:0000313" key="2">
    <source>
        <dbReference type="Proteomes" id="UP001285441"/>
    </source>
</evidence>
<protein>
    <submittedName>
        <fullName evidence="1">Uncharacterized protein</fullName>
    </submittedName>
</protein>
<accession>A0AAE0P7L8</accession>
<evidence type="ECO:0000313" key="1">
    <source>
        <dbReference type="EMBL" id="KAK3394774.1"/>
    </source>
</evidence>
<proteinExistence type="predicted"/>
<dbReference type="EMBL" id="JAULSW010000001">
    <property type="protein sequence ID" value="KAK3394774.1"/>
    <property type="molecule type" value="Genomic_DNA"/>
</dbReference>
<reference evidence="1" key="2">
    <citation type="submission" date="2023-06" db="EMBL/GenBank/DDBJ databases">
        <authorList>
            <consortium name="Lawrence Berkeley National Laboratory"/>
            <person name="Haridas S."/>
            <person name="Hensen N."/>
            <person name="Bonometti L."/>
            <person name="Westerberg I."/>
            <person name="Brannstrom I.O."/>
            <person name="Guillou S."/>
            <person name="Cros-Aarteil S."/>
            <person name="Calhoun S."/>
            <person name="Kuo A."/>
            <person name="Mondo S."/>
            <person name="Pangilinan J."/>
            <person name="Riley R."/>
            <person name="LaButti K."/>
            <person name="Andreopoulos B."/>
            <person name="Lipzen A."/>
            <person name="Chen C."/>
            <person name="Yanf M."/>
            <person name="Daum C."/>
            <person name="Ng V."/>
            <person name="Clum A."/>
            <person name="Steindorff A."/>
            <person name="Ohm R."/>
            <person name="Martin F."/>
            <person name="Silar P."/>
            <person name="Natvig D."/>
            <person name="Lalanne C."/>
            <person name="Gautier V."/>
            <person name="Ament-velasquez S.L."/>
            <person name="Kruys A."/>
            <person name="Hutchinson M.I."/>
            <person name="Powell A.J."/>
            <person name="Barry K."/>
            <person name="Miller A.N."/>
            <person name="Grigoriev I.V."/>
            <person name="Debuchy R."/>
            <person name="Gladieux P."/>
            <person name="Thoren M.H."/>
            <person name="Johannesson H."/>
        </authorList>
    </citation>
    <scope>NUCLEOTIDE SEQUENCE</scope>
    <source>
        <strain evidence="1">CBS 232.78</strain>
    </source>
</reference>
<dbReference type="AlphaFoldDB" id="A0AAE0P7L8"/>
<name>A0AAE0P7L8_9PEZI</name>
<sequence length="107" mass="11869">MFSSQTLLFLTPSYLHFLSRGRNVKITHEANDRFVGVSCACFLHKVCDKRGRCCPQSISLRVGQPEEPMAATKAGCVGPYLTHPIVCLAQLQQSLQDPPLRTHLTVT</sequence>
<reference evidence="1" key="1">
    <citation type="journal article" date="2023" name="Mol. Phylogenet. Evol.">
        <title>Genome-scale phylogeny and comparative genomics of the fungal order Sordariales.</title>
        <authorList>
            <person name="Hensen N."/>
            <person name="Bonometti L."/>
            <person name="Westerberg I."/>
            <person name="Brannstrom I.O."/>
            <person name="Guillou S."/>
            <person name="Cros-Aarteil S."/>
            <person name="Calhoun S."/>
            <person name="Haridas S."/>
            <person name="Kuo A."/>
            <person name="Mondo S."/>
            <person name="Pangilinan J."/>
            <person name="Riley R."/>
            <person name="LaButti K."/>
            <person name="Andreopoulos B."/>
            <person name="Lipzen A."/>
            <person name="Chen C."/>
            <person name="Yan M."/>
            <person name="Daum C."/>
            <person name="Ng V."/>
            <person name="Clum A."/>
            <person name="Steindorff A."/>
            <person name="Ohm R.A."/>
            <person name="Martin F."/>
            <person name="Silar P."/>
            <person name="Natvig D.O."/>
            <person name="Lalanne C."/>
            <person name="Gautier V."/>
            <person name="Ament-Velasquez S.L."/>
            <person name="Kruys A."/>
            <person name="Hutchinson M.I."/>
            <person name="Powell A.J."/>
            <person name="Barry K."/>
            <person name="Miller A.N."/>
            <person name="Grigoriev I.V."/>
            <person name="Debuchy R."/>
            <person name="Gladieux P."/>
            <person name="Hiltunen Thoren M."/>
            <person name="Johannesson H."/>
        </authorList>
    </citation>
    <scope>NUCLEOTIDE SEQUENCE</scope>
    <source>
        <strain evidence="1">CBS 232.78</strain>
    </source>
</reference>
<organism evidence="1 2">
    <name type="scientific">Podospora didyma</name>
    <dbReference type="NCBI Taxonomy" id="330526"/>
    <lineage>
        <taxon>Eukaryota</taxon>
        <taxon>Fungi</taxon>
        <taxon>Dikarya</taxon>
        <taxon>Ascomycota</taxon>
        <taxon>Pezizomycotina</taxon>
        <taxon>Sordariomycetes</taxon>
        <taxon>Sordariomycetidae</taxon>
        <taxon>Sordariales</taxon>
        <taxon>Podosporaceae</taxon>
        <taxon>Podospora</taxon>
    </lineage>
</organism>